<sequence length="1069" mass="119090">MRPPQHPHNRRQSTDDRNPEHELTSLNSTLNKFVGGQQKPWMTNANSTPPTTVSPPTKLPNPVPAPTHKSHISTPPGHSEKGKEIPSTSEKGRECTFSNSAQDQNASIAPSSEQRRNSLVSLGSLIQPGPVSPPASPDILNLQLAQTSTNAPTVDPQTTVFPSPDPSHDCPTRASSEVGPSDSSITGTAPFPQHQPACPQQLSGAQLQKPKDSSSSAIEGVEHSPLPPSPTPNIAINSPIIEGNSVNRPRIGPGNSATLQPYRPRNTAPANTQSTSDMMNRHQATLNLLRAETLSLKAFASILDRFSTTAPSGSYAASRISLLRNACAEDDLFYIVLHQVYCLSTVSRGSLDPAKFGAPQMAGLDIVSRLLVKNETLPIPFVKECAKFPAFFGDLIQHCSPYRKVLEEVTGFLEALANRWLPFEKSVISRGYPPLLDEMIAILGLTSPIFHHILFIACCRGLTVARDENLVQIYTGIFRKNQDFYRQRLSRMHSADPVSLAQMHLENAFLVQQYQQISQQHILQNRTLYRAVNSQQPQQFHGANFPITNANRPQAQTQGSITQAQQQIPIRHVYHQVRSSHPPITSNTTQRRPNSQQQCFMPTPSGPRPAIHSYTPAMAQPHPNPNLPLSSQFGHTSNNVNPRLPHGTFVHPSVQPPQANRTTSQPLYPKRNTFLLPPPGSVPMEIANPNPLIVGLHQAYLREKIVALDNNERGSRPPQLFQYLYRFAILPSSIRTHRPTFKWQFTIPPGEFQKLPVRLNASKHGSGVWGVSDGRQTYQLRCIKMDSSFPKLTEQQWAVSETVWPTAIYIHVNGTEHFVRRKTHHGRDLPLHITSSLKEGVNEISLTVLWGAAERKSESPYGMALEILEYASPSRVRSSIPHLQPSVSLEQIRKRLTGLNLDNDEIAVVDEHITINLVDPFMARIFDTPTRSKFCSHTECFDLETFLMTRLSNSVKRNGIAEDWKCPICNNDARPQFLIIDDFLVTVRRKLEEDKQLDDVKAILVHPDGSWEPKTERDINISSQPHSSKRKRESSEHEGSTSPRKRGQQLPHHHLSSKESSTPEVIELD</sequence>
<dbReference type="PANTHER" id="PTHR10782">
    <property type="entry name" value="ZINC FINGER MIZ DOMAIN-CONTAINING PROTEIN"/>
    <property type="match status" value="1"/>
</dbReference>
<dbReference type="GO" id="GO:0008270">
    <property type="term" value="F:zinc ion binding"/>
    <property type="evidence" value="ECO:0007669"/>
    <property type="project" value="UniProtKB-KW"/>
</dbReference>
<dbReference type="Gene3D" id="3.30.40.10">
    <property type="entry name" value="Zinc/RING finger domain, C3HC4 (zinc finger)"/>
    <property type="match status" value="1"/>
</dbReference>
<accession>A0A1J9QE37</accession>
<dbReference type="STRING" id="1447872.A0A1J9QE37"/>
<evidence type="ECO:0000256" key="3">
    <source>
        <dbReference type="ARBA" id="ARBA00022833"/>
    </source>
</evidence>
<feature type="domain" description="SP-RING-type" evidence="6">
    <location>
        <begin position="902"/>
        <end position="993"/>
    </location>
</feature>
<feature type="compositionally biased region" description="Basic residues" evidence="5">
    <location>
        <begin position="1043"/>
        <end position="1055"/>
    </location>
</feature>
<feature type="compositionally biased region" description="Basic and acidic residues" evidence="5">
    <location>
        <begin position="12"/>
        <end position="23"/>
    </location>
</feature>
<feature type="compositionally biased region" description="Polar residues" evidence="5">
    <location>
        <begin position="96"/>
        <end position="121"/>
    </location>
</feature>
<feature type="compositionally biased region" description="Low complexity" evidence="5">
    <location>
        <begin position="47"/>
        <end position="56"/>
    </location>
</feature>
<keyword evidence="2 4" id="KW-0863">Zinc-finger</keyword>
<dbReference type="OrthoDB" id="27975at2759"/>
<name>A0A1J9QE37_9EURO</name>
<dbReference type="InterPro" id="IPR004181">
    <property type="entry name" value="Znf_MIZ"/>
</dbReference>
<evidence type="ECO:0000313" key="8">
    <source>
        <dbReference type="Proteomes" id="UP000182235"/>
    </source>
</evidence>
<dbReference type="Pfam" id="PF02891">
    <property type="entry name" value="zf-MIZ"/>
    <property type="match status" value="1"/>
</dbReference>
<dbReference type="Proteomes" id="UP000182235">
    <property type="component" value="Unassembled WGS sequence"/>
</dbReference>
<feature type="region of interest" description="Disordered" evidence="5">
    <location>
        <begin position="1"/>
        <end position="277"/>
    </location>
</feature>
<feature type="compositionally biased region" description="Polar residues" evidence="5">
    <location>
        <begin position="579"/>
        <end position="600"/>
    </location>
</feature>
<keyword evidence="8" id="KW-1185">Reference proteome</keyword>
<dbReference type="PANTHER" id="PTHR10782:SF4">
    <property type="entry name" value="TONALLI, ISOFORM E"/>
    <property type="match status" value="1"/>
</dbReference>
<feature type="compositionally biased region" description="Basic and acidic residues" evidence="5">
    <location>
        <begin position="78"/>
        <end position="94"/>
    </location>
</feature>
<feature type="compositionally biased region" description="Basic residues" evidence="5">
    <location>
        <begin position="1"/>
        <end position="11"/>
    </location>
</feature>
<dbReference type="VEuPathDB" id="FungiDB:AJ78_05246"/>
<evidence type="ECO:0000256" key="1">
    <source>
        <dbReference type="ARBA" id="ARBA00022723"/>
    </source>
</evidence>
<dbReference type="EMBL" id="LGRN01000222">
    <property type="protein sequence ID" value="OJD14399.1"/>
    <property type="molecule type" value="Genomic_DNA"/>
</dbReference>
<dbReference type="AlphaFoldDB" id="A0A1J9QE37"/>
<dbReference type="GO" id="GO:0061665">
    <property type="term" value="F:SUMO ligase activity"/>
    <property type="evidence" value="ECO:0007669"/>
    <property type="project" value="TreeGrafter"/>
</dbReference>
<evidence type="ECO:0000256" key="2">
    <source>
        <dbReference type="ARBA" id="ARBA00022771"/>
    </source>
</evidence>
<dbReference type="PROSITE" id="PS51044">
    <property type="entry name" value="ZF_SP_RING"/>
    <property type="match status" value="1"/>
</dbReference>
<comment type="caution">
    <text evidence="7">The sequence shown here is derived from an EMBL/GenBank/DDBJ whole genome shotgun (WGS) entry which is preliminary data.</text>
</comment>
<evidence type="ECO:0000313" key="7">
    <source>
        <dbReference type="EMBL" id="OJD14399.1"/>
    </source>
</evidence>
<dbReference type="GO" id="GO:0000785">
    <property type="term" value="C:chromatin"/>
    <property type="evidence" value="ECO:0007669"/>
    <property type="project" value="TreeGrafter"/>
</dbReference>
<dbReference type="GO" id="GO:0016925">
    <property type="term" value="P:protein sumoylation"/>
    <property type="evidence" value="ECO:0007669"/>
    <property type="project" value="TreeGrafter"/>
</dbReference>
<gene>
    <name evidence="7" type="ORF">AJ78_05246</name>
</gene>
<feature type="region of interest" description="Disordered" evidence="5">
    <location>
        <begin position="579"/>
        <end position="627"/>
    </location>
</feature>
<evidence type="ECO:0000256" key="5">
    <source>
        <dbReference type="SAM" id="MobiDB-lite"/>
    </source>
</evidence>
<dbReference type="InterPro" id="IPR013083">
    <property type="entry name" value="Znf_RING/FYVE/PHD"/>
</dbReference>
<feature type="region of interest" description="Disordered" evidence="5">
    <location>
        <begin position="1013"/>
        <end position="1069"/>
    </location>
</feature>
<evidence type="ECO:0000259" key="6">
    <source>
        <dbReference type="PROSITE" id="PS51044"/>
    </source>
</evidence>
<organism evidence="7 8">
    <name type="scientific">Emergomyces pasteurianus Ep9510</name>
    <dbReference type="NCBI Taxonomy" id="1447872"/>
    <lineage>
        <taxon>Eukaryota</taxon>
        <taxon>Fungi</taxon>
        <taxon>Dikarya</taxon>
        <taxon>Ascomycota</taxon>
        <taxon>Pezizomycotina</taxon>
        <taxon>Eurotiomycetes</taxon>
        <taxon>Eurotiomycetidae</taxon>
        <taxon>Onygenales</taxon>
        <taxon>Ajellomycetaceae</taxon>
        <taxon>Emergomyces</taxon>
    </lineage>
</organism>
<keyword evidence="3" id="KW-0862">Zinc</keyword>
<feature type="compositionally biased region" description="Polar residues" evidence="5">
    <location>
        <begin position="268"/>
        <end position="277"/>
    </location>
</feature>
<reference evidence="7 8" key="1">
    <citation type="submission" date="2015-07" db="EMBL/GenBank/DDBJ databases">
        <title>Emmonsia species relationships and genome sequence.</title>
        <authorList>
            <consortium name="The Broad Institute Genomics Platform"/>
            <person name="Cuomo C.A."/>
            <person name="Munoz J.F."/>
            <person name="Imamovic A."/>
            <person name="Priest M.E."/>
            <person name="Young S."/>
            <person name="Clay O.K."/>
            <person name="McEwen J.G."/>
        </authorList>
    </citation>
    <scope>NUCLEOTIDE SEQUENCE [LARGE SCALE GENOMIC DNA]</scope>
    <source>
        <strain evidence="7 8">UAMH 9510</strain>
    </source>
</reference>
<protein>
    <recommendedName>
        <fullName evidence="6">SP-RING-type domain-containing protein</fullName>
    </recommendedName>
</protein>
<proteinExistence type="predicted"/>
<evidence type="ECO:0000256" key="4">
    <source>
        <dbReference type="PROSITE-ProRule" id="PRU00452"/>
    </source>
</evidence>
<keyword evidence="1" id="KW-0479">Metal-binding</keyword>
<feature type="compositionally biased region" description="Polar residues" evidence="5">
    <location>
        <begin position="143"/>
        <end position="161"/>
    </location>
</feature>